<keyword evidence="2" id="KW-1185">Reference proteome</keyword>
<reference evidence="1" key="1">
    <citation type="submission" date="2022-11" db="EMBL/GenBank/DDBJ databases">
        <title>Genome Sequence of Boeremia exigua.</title>
        <authorList>
            <person name="Buettner E."/>
        </authorList>
    </citation>
    <scope>NUCLEOTIDE SEQUENCE</scope>
    <source>
        <strain evidence="1">CU02</strain>
    </source>
</reference>
<accession>A0ACC2HYW2</accession>
<evidence type="ECO:0000313" key="1">
    <source>
        <dbReference type="EMBL" id="KAJ8107898.1"/>
    </source>
</evidence>
<organism evidence="1 2">
    <name type="scientific">Boeremia exigua</name>
    <dbReference type="NCBI Taxonomy" id="749465"/>
    <lineage>
        <taxon>Eukaryota</taxon>
        <taxon>Fungi</taxon>
        <taxon>Dikarya</taxon>
        <taxon>Ascomycota</taxon>
        <taxon>Pezizomycotina</taxon>
        <taxon>Dothideomycetes</taxon>
        <taxon>Pleosporomycetidae</taxon>
        <taxon>Pleosporales</taxon>
        <taxon>Pleosporineae</taxon>
        <taxon>Didymellaceae</taxon>
        <taxon>Boeremia</taxon>
    </lineage>
</organism>
<comment type="caution">
    <text evidence="1">The sequence shown here is derived from an EMBL/GenBank/DDBJ whole genome shotgun (WGS) entry which is preliminary data.</text>
</comment>
<name>A0ACC2HYW2_9PLEO</name>
<protein>
    <submittedName>
        <fullName evidence="1">Uncharacterized protein</fullName>
    </submittedName>
</protein>
<evidence type="ECO:0000313" key="2">
    <source>
        <dbReference type="Proteomes" id="UP001153331"/>
    </source>
</evidence>
<proteinExistence type="predicted"/>
<gene>
    <name evidence="1" type="ORF">OPT61_g8550</name>
</gene>
<dbReference type="Proteomes" id="UP001153331">
    <property type="component" value="Unassembled WGS sequence"/>
</dbReference>
<dbReference type="EMBL" id="JAPHNI010000840">
    <property type="protein sequence ID" value="KAJ8107898.1"/>
    <property type="molecule type" value="Genomic_DNA"/>
</dbReference>
<sequence>MCGFKAGGLPSHAQLQRHEASSANATQKRRRSSCSAVGCGRSDHRSISTHARILAHGLTTLTTAHGRLHLPCRPRARYDAPATPPDAANHRQAAQRHGSCYDPIYAAPPLEEPPPSYDAATHASTSPLLVGPPPDYGAFQAYADPDESSEASSDADDTEQYLPEQVGQAVAVTILVGLLYLFWRIISQPGPDGSLHPYA</sequence>